<keyword evidence="2" id="KW-1185">Reference proteome</keyword>
<dbReference type="RefSeq" id="WP_121771223.1">
    <property type="nucleotide sequence ID" value="NZ_RAWM01000104.1"/>
</dbReference>
<dbReference type="EMBL" id="RAWM01000104">
    <property type="protein sequence ID" value="RKH62972.1"/>
    <property type="molecule type" value="Genomic_DNA"/>
</dbReference>
<comment type="caution">
    <text evidence="1">The sequence shown here is derived from an EMBL/GenBank/DDBJ whole genome shotgun (WGS) entry which is preliminary data.</text>
</comment>
<gene>
    <name evidence="1" type="ORF">D7X96_28865</name>
</gene>
<protein>
    <submittedName>
        <fullName evidence="1">Uncharacterized protein</fullName>
    </submittedName>
</protein>
<name>A0A3A8QDS3_9BACT</name>
<sequence length="99" mass="11124">MPTNKLLFTKEAESNLAALEADKGLAKRLEAVRKTLGLMEIDLRHRSLQTHKYDSLEGKDGEEVFEAYAENNTPGAYRVFWHYGPGKNVVTIIAITPHP</sequence>
<evidence type="ECO:0000313" key="1">
    <source>
        <dbReference type="EMBL" id="RKH62972.1"/>
    </source>
</evidence>
<organism evidence="1 2">
    <name type="scientific">Corallococcus interemptor</name>
    <dbReference type="NCBI Taxonomy" id="2316720"/>
    <lineage>
        <taxon>Bacteria</taxon>
        <taxon>Pseudomonadati</taxon>
        <taxon>Myxococcota</taxon>
        <taxon>Myxococcia</taxon>
        <taxon>Myxococcales</taxon>
        <taxon>Cystobacterineae</taxon>
        <taxon>Myxococcaceae</taxon>
        <taxon>Corallococcus</taxon>
    </lineage>
</organism>
<evidence type="ECO:0000313" key="2">
    <source>
        <dbReference type="Proteomes" id="UP000282656"/>
    </source>
</evidence>
<dbReference type="AlphaFoldDB" id="A0A3A8QDS3"/>
<proteinExistence type="predicted"/>
<reference evidence="2" key="1">
    <citation type="submission" date="2018-09" db="EMBL/GenBank/DDBJ databases">
        <authorList>
            <person name="Livingstone P.G."/>
            <person name="Whitworth D.E."/>
        </authorList>
    </citation>
    <scope>NUCLEOTIDE SEQUENCE [LARGE SCALE GENOMIC DNA]</scope>
    <source>
        <strain evidence="2">AB047A</strain>
    </source>
</reference>
<dbReference type="OrthoDB" id="1524817at2"/>
<accession>A0A3A8QDS3</accession>
<dbReference type="Proteomes" id="UP000282656">
    <property type="component" value="Unassembled WGS sequence"/>
</dbReference>